<gene>
    <name evidence="2" type="ORF">B0T26DRAFT_749412</name>
</gene>
<keyword evidence="3" id="KW-1185">Reference proteome</keyword>
<accession>A0AA40ATY8</accession>
<evidence type="ECO:0000256" key="1">
    <source>
        <dbReference type="SAM" id="MobiDB-lite"/>
    </source>
</evidence>
<comment type="caution">
    <text evidence="2">The sequence shown here is derived from an EMBL/GenBank/DDBJ whole genome shotgun (WGS) entry which is preliminary data.</text>
</comment>
<dbReference type="RefSeq" id="XP_060297868.1">
    <property type="nucleotide sequence ID" value="XM_060445102.1"/>
</dbReference>
<dbReference type="EMBL" id="JAUIRO010000003">
    <property type="protein sequence ID" value="KAK0721944.1"/>
    <property type="molecule type" value="Genomic_DNA"/>
</dbReference>
<feature type="region of interest" description="Disordered" evidence="1">
    <location>
        <begin position="108"/>
        <end position="127"/>
    </location>
</feature>
<evidence type="ECO:0000313" key="3">
    <source>
        <dbReference type="Proteomes" id="UP001172101"/>
    </source>
</evidence>
<dbReference type="AlphaFoldDB" id="A0AA40ATY8"/>
<protein>
    <submittedName>
        <fullName evidence="2">Uncharacterized protein</fullName>
    </submittedName>
</protein>
<reference evidence="2" key="1">
    <citation type="submission" date="2023-06" db="EMBL/GenBank/DDBJ databases">
        <title>Genome-scale phylogeny and comparative genomics of the fungal order Sordariales.</title>
        <authorList>
            <consortium name="Lawrence Berkeley National Laboratory"/>
            <person name="Hensen N."/>
            <person name="Bonometti L."/>
            <person name="Westerberg I."/>
            <person name="Brannstrom I.O."/>
            <person name="Guillou S."/>
            <person name="Cros-Aarteil S."/>
            <person name="Calhoun S."/>
            <person name="Haridas S."/>
            <person name="Kuo A."/>
            <person name="Mondo S."/>
            <person name="Pangilinan J."/>
            <person name="Riley R."/>
            <person name="LaButti K."/>
            <person name="Andreopoulos B."/>
            <person name="Lipzen A."/>
            <person name="Chen C."/>
            <person name="Yanf M."/>
            <person name="Daum C."/>
            <person name="Ng V."/>
            <person name="Clum A."/>
            <person name="Steindorff A."/>
            <person name="Ohm R."/>
            <person name="Martin F."/>
            <person name="Silar P."/>
            <person name="Natvig D."/>
            <person name="Lalanne C."/>
            <person name="Gautier V."/>
            <person name="Ament-velasquez S.L."/>
            <person name="Kruys A."/>
            <person name="Hutchinson M.I."/>
            <person name="Powell A.J."/>
            <person name="Barry K."/>
            <person name="Miller A.N."/>
            <person name="Grigoriev I.V."/>
            <person name="Debuchy R."/>
            <person name="Gladieux P."/>
            <person name="Thoren M.H."/>
            <person name="Johannesson H."/>
        </authorList>
    </citation>
    <scope>NUCLEOTIDE SEQUENCE</scope>
    <source>
        <strain evidence="2">SMH2392-1A</strain>
    </source>
</reference>
<proteinExistence type="predicted"/>
<dbReference type="GeneID" id="85328372"/>
<name>A0AA40ATY8_9PEZI</name>
<dbReference type="Proteomes" id="UP001172101">
    <property type="component" value="Unassembled WGS sequence"/>
</dbReference>
<feature type="compositionally biased region" description="Acidic residues" evidence="1">
    <location>
        <begin position="59"/>
        <end position="69"/>
    </location>
</feature>
<feature type="region of interest" description="Disordered" evidence="1">
    <location>
        <begin position="1"/>
        <end position="102"/>
    </location>
</feature>
<sequence>MSPSESRRSVCTRGHSGYYERDARTWDTPFREAPIPEDVKISLAVRLKQPRSDTVIGGIEDDNEGDNEGDNGSGSGSDSGSNGTEPEDDQPTTTAAADDEMEDVNRFEPLYSPDESPATEQPADFPVNSDKLEAWYDNNDWLESDGVAEDDPRVKRGNYTSHALVLCVDRGDGSPAGNVASELHEQFLDAWQGRGRSERLITKIFYNVPLVSGAIVQAKGDHGDVESCRLDWGSVKQPHVIQALHMAGEIMEEFRGVLSDRRVIVTASNWPELPVDLPLAIRVLEEQGILVRIIFVPHTLEHEAPLLYFDSARALLGWNFLRVRVLPPDLNAYCWPHAIGCILFGSQPCQLMQDEIAASIYSFVKQKRRDRSDLAIENAGGHQLIESGNNKRRKMA</sequence>
<organism evidence="2 3">
    <name type="scientific">Lasiosphaeria miniovina</name>
    <dbReference type="NCBI Taxonomy" id="1954250"/>
    <lineage>
        <taxon>Eukaryota</taxon>
        <taxon>Fungi</taxon>
        <taxon>Dikarya</taxon>
        <taxon>Ascomycota</taxon>
        <taxon>Pezizomycotina</taxon>
        <taxon>Sordariomycetes</taxon>
        <taxon>Sordariomycetidae</taxon>
        <taxon>Sordariales</taxon>
        <taxon>Lasiosphaeriaceae</taxon>
        <taxon>Lasiosphaeria</taxon>
    </lineage>
</organism>
<evidence type="ECO:0000313" key="2">
    <source>
        <dbReference type="EMBL" id="KAK0721944.1"/>
    </source>
</evidence>